<organism evidence="1 2">
    <name type="scientific">Phaeodactylum tricornutum (strain CCAP 1055/1)</name>
    <dbReference type="NCBI Taxonomy" id="556484"/>
    <lineage>
        <taxon>Eukaryota</taxon>
        <taxon>Sar</taxon>
        <taxon>Stramenopiles</taxon>
        <taxon>Ochrophyta</taxon>
        <taxon>Bacillariophyta</taxon>
        <taxon>Bacillariophyceae</taxon>
        <taxon>Bacillariophycidae</taxon>
        <taxon>Naviculales</taxon>
        <taxon>Phaeodactylaceae</taxon>
        <taxon>Phaeodactylum</taxon>
    </lineage>
</organism>
<dbReference type="Proteomes" id="UP000000759">
    <property type="component" value="Chromosome 14"/>
</dbReference>
<dbReference type="OrthoDB" id="4531at2759"/>
<dbReference type="PANTHER" id="PTHR47580">
    <property type="entry name" value="PHOSPHOGLYCERATE MUTASE FAMILY PROTEIN"/>
    <property type="match status" value="1"/>
</dbReference>
<proteinExistence type="predicted"/>
<dbReference type="GeneID" id="7202682"/>
<accession>B7G4D9</accession>
<feature type="non-terminal residue" evidence="1">
    <location>
        <position position="1"/>
    </location>
</feature>
<dbReference type="HOGENOM" id="CLU_469704_0_0_1"/>
<dbReference type="PANTHER" id="PTHR47580:SF1">
    <property type="entry name" value="PHOSPHOGLYCERATE MUTASE FAMILY PROTEIN"/>
    <property type="match status" value="1"/>
</dbReference>
<dbReference type="AlphaFoldDB" id="B7G4D9"/>
<evidence type="ECO:0000313" key="2">
    <source>
        <dbReference type="Proteomes" id="UP000000759"/>
    </source>
</evidence>
<keyword evidence="2" id="KW-1185">Reference proteome</keyword>
<dbReference type="STRING" id="556484.B7G4D9"/>
<dbReference type="EMBL" id="CM000616">
    <property type="protein sequence ID" value="EEC46436.1"/>
    <property type="molecule type" value="Genomic_DNA"/>
</dbReference>
<reference evidence="1 2" key="1">
    <citation type="journal article" date="2008" name="Nature">
        <title>The Phaeodactylum genome reveals the evolutionary history of diatom genomes.</title>
        <authorList>
            <person name="Bowler C."/>
            <person name="Allen A.E."/>
            <person name="Badger J.H."/>
            <person name="Grimwood J."/>
            <person name="Jabbari K."/>
            <person name="Kuo A."/>
            <person name="Maheswari U."/>
            <person name="Martens C."/>
            <person name="Maumus F."/>
            <person name="Otillar R.P."/>
            <person name="Rayko E."/>
            <person name="Salamov A."/>
            <person name="Vandepoele K."/>
            <person name="Beszteri B."/>
            <person name="Gruber A."/>
            <person name="Heijde M."/>
            <person name="Katinka M."/>
            <person name="Mock T."/>
            <person name="Valentin K."/>
            <person name="Verret F."/>
            <person name="Berges J.A."/>
            <person name="Brownlee C."/>
            <person name="Cadoret J.P."/>
            <person name="Chiovitti A."/>
            <person name="Choi C.J."/>
            <person name="Coesel S."/>
            <person name="De Martino A."/>
            <person name="Detter J.C."/>
            <person name="Durkin C."/>
            <person name="Falciatore A."/>
            <person name="Fournet J."/>
            <person name="Haruta M."/>
            <person name="Huysman M.J."/>
            <person name="Jenkins B.D."/>
            <person name="Jiroutova K."/>
            <person name="Jorgensen R.E."/>
            <person name="Joubert Y."/>
            <person name="Kaplan A."/>
            <person name="Kroger N."/>
            <person name="Kroth P.G."/>
            <person name="La Roche J."/>
            <person name="Lindquist E."/>
            <person name="Lommer M."/>
            <person name="Martin-Jezequel V."/>
            <person name="Lopez P.J."/>
            <person name="Lucas S."/>
            <person name="Mangogna M."/>
            <person name="McGinnis K."/>
            <person name="Medlin L.K."/>
            <person name="Montsant A."/>
            <person name="Oudot-Le Secq M.P."/>
            <person name="Napoli C."/>
            <person name="Obornik M."/>
            <person name="Parker M.S."/>
            <person name="Petit J.L."/>
            <person name="Porcel B.M."/>
            <person name="Poulsen N."/>
            <person name="Robison M."/>
            <person name="Rychlewski L."/>
            <person name="Rynearson T.A."/>
            <person name="Schmutz J."/>
            <person name="Shapiro H."/>
            <person name="Siaut M."/>
            <person name="Stanley M."/>
            <person name="Sussman M.R."/>
            <person name="Taylor A.R."/>
            <person name="Vardi A."/>
            <person name="von Dassow P."/>
            <person name="Vyverman W."/>
            <person name="Willis A."/>
            <person name="Wyrwicz L.S."/>
            <person name="Rokhsar D.S."/>
            <person name="Weissenbach J."/>
            <person name="Armbrust E.V."/>
            <person name="Green B.R."/>
            <person name="Van de Peer Y."/>
            <person name="Grigoriev I.V."/>
        </authorList>
    </citation>
    <scope>NUCLEOTIDE SEQUENCE [LARGE SCALE GENOMIC DNA]</scope>
    <source>
        <strain evidence="1 2">CCAP 1055/1</strain>
    </source>
</reference>
<dbReference type="PaxDb" id="2850-Phatr4956"/>
<dbReference type="InterPro" id="IPR029033">
    <property type="entry name" value="His_PPase_superfam"/>
</dbReference>
<reference evidence="2" key="2">
    <citation type="submission" date="2008-08" db="EMBL/GenBank/DDBJ databases">
        <authorList>
            <consortium name="Diatom Consortium"/>
            <person name="Grigoriev I."/>
            <person name="Grimwood J."/>
            <person name="Kuo A."/>
            <person name="Otillar R.P."/>
            <person name="Salamov A."/>
            <person name="Detter J.C."/>
            <person name="Lindquist E."/>
            <person name="Shapiro H."/>
            <person name="Lucas S."/>
            <person name="Glavina del Rio T."/>
            <person name="Pitluck S."/>
            <person name="Rokhsar D."/>
            <person name="Bowler C."/>
        </authorList>
    </citation>
    <scope>GENOME REANNOTATION</scope>
    <source>
        <strain evidence="2">CCAP 1055/1</strain>
    </source>
</reference>
<dbReference type="SUPFAM" id="SSF53254">
    <property type="entry name" value="Phosphoglycerate mutase-like"/>
    <property type="match status" value="1"/>
</dbReference>
<dbReference type="KEGG" id="pti:PHATRDRAFT_4956"/>
<feature type="non-terminal residue" evidence="1">
    <location>
        <position position="217"/>
    </location>
</feature>
<dbReference type="eggNOG" id="ENOG502QQRI">
    <property type="taxonomic scope" value="Eukaryota"/>
</dbReference>
<dbReference type="RefSeq" id="XP_002181896.1">
    <property type="nucleotide sequence ID" value="XM_002181860.1"/>
</dbReference>
<name>B7G4D9_PHATC</name>
<evidence type="ECO:0000313" key="1">
    <source>
        <dbReference type="EMBL" id="EEC46436.1"/>
    </source>
</evidence>
<gene>
    <name evidence="1" type="ORF">PHATRDRAFT_4956</name>
</gene>
<protein>
    <submittedName>
        <fullName evidence="1">Uncharacterized protein</fullName>
    </submittedName>
</protein>
<dbReference type="InParanoid" id="B7G4D9"/>
<dbReference type="Gene3D" id="3.40.50.1240">
    <property type="entry name" value="Phosphoglycerate mutase-like"/>
    <property type="match status" value="1"/>
</dbReference>
<sequence>AQARGLVQFPLSKPLSNTYHFMRVGTTLLEEDDIWSTNPLFLTNSEDSLSPRGEAQVLQVCQQIIDSPRGRPTVLKYSLAAACIDTANVIARDLKIGGDRLIPEFVFMDPRGIGAWDMSRKTETYPAVWAMDAAEAGNDGLGGRPPPNTDGTAHETLGDQYIRLRQLLSSLETQYSGDTILLIFPDGTGPALLSCMMAGIPYARTHELEFRPGEIRL</sequence>